<accession>A0A3Q9JMV2</accession>
<dbReference type="PANTHER" id="PTHR40045">
    <property type="entry name" value="YCGG FAMILY PROTEIN"/>
    <property type="match status" value="1"/>
</dbReference>
<evidence type="ECO:0000313" key="1">
    <source>
        <dbReference type="EMBL" id="AZS49942.1"/>
    </source>
</evidence>
<dbReference type="PANTHER" id="PTHR40045:SF1">
    <property type="entry name" value="YQCI_YCGG FAMILY PROTEIN"/>
    <property type="match status" value="1"/>
</dbReference>
<name>A0A3Q9JMV2_9GAMM</name>
<sequence>MELEKFSYFYEVYMESTYKYIINRNDVCSNSFLNNLFFRSWMVRALSCFESSVNNNEFPCLFGKKVIKLKKFFLFFSSISRPMDDLVAAFIEYTNFVKEVPVRERIYSPFVVFLEKNTFSTLKDEHQYGWSILQMLHDRDKSSWPLDVPKDTENEKWSFCFNGLPLFVNISCPQHKLMKSRNLGDYVVLVINPRENFDEVASLSSKGGRSVRETIRNRIKMYNDGVVPSTLGVYGEKGNYEWRQYQLEEPGGLELKECPLHIRKS</sequence>
<dbReference type="EMBL" id="CP029822">
    <property type="protein sequence ID" value="AZS49942.1"/>
    <property type="molecule type" value="Genomic_DNA"/>
</dbReference>
<evidence type="ECO:0000313" key="2">
    <source>
        <dbReference type="Proteomes" id="UP000273143"/>
    </source>
</evidence>
<dbReference type="AlphaFoldDB" id="A0A3Q9JMV2"/>
<keyword evidence="2" id="KW-1185">Reference proteome</keyword>
<protein>
    <submittedName>
        <fullName evidence="1">YqcI/YcgG family protein</fullName>
    </submittedName>
</protein>
<dbReference type="Proteomes" id="UP000273143">
    <property type="component" value="Chromosome"/>
</dbReference>
<gene>
    <name evidence="1" type="ORF">DM558_03745</name>
</gene>
<dbReference type="InterPro" id="IPR014988">
    <property type="entry name" value="Uncharacterised_YqcI/YcgG"/>
</dbReference>
<proteinExistence type="predicted"/>
<reference evidence="2" key="1">
    <citation type="submission" date="2018-06" db="EMBL/GenBank/DDBJ databases">
        <title>Complete genome of Pseudomonas insecticola strain QZS01.</title>
        <authorList>
            <person name="Wang J."/>
            <person name="Su Q."/>
        </authorList>
    </citation>
    <scope>NUCLEOTIDE SEQUENCE [LARGE SCALE GENOMIC DNA]</scope>
    <source>
        <strain evidence="2">QZS01</strain>
    </source>
</reference>
<organism evidence="1 2">
    <name type="scientific">Entomomonas moraniae</name>
    <dbReference type="NCBI Taxonomy" id="2213226"/>
    <lineage>
        <taxon>Bacteria</taxon>
        <taxon>Pseudomonadati</taxon>
        <taxon>Pseudomonadota</taxon>
        <taxon>Gammaproteobacteria</taxon>
        <taxon>Pseudomonadales</taxon>
        <taxon>Pseudomonadaceae</taxon>
        <taxon>Entomomonas</taxon>
    </lineage>
</organism>
<dbReference type="KEGG" id="emo:DM558_03745"/>
<dbReference type="Pfam" id="PF08892">
    <property type="entry name" value="YqcI_YcgG"/>
    <property type="match status" value="1"/>
</dbReference>